<dbReference type="RefSeq" id="WP_316435294.1">
    <property type="nucleotide sequence ID" value="NZ_CP053586.1"/>
</dbReference>
<dbReference type="EMBL" id="CP053586">
    <property type="protein sequence ID" value="WNZ23591.1"/>
    <property type="molecule type" value="Genomic_DNA"/>
</dbReference>
<accession>A0AA96WLN3</accession>
<organism evidence="2">
    <name type="scientific">Leptolyngbya sp. NK1-12</name>
    <dbReference type="NCBI Taxonomy" id="2547451"/>
    <lineage>
        <taxon>Bacteria</taxon>
        <taxon>Bacillati</taxon>
        <taxon>Cyanobacteriota</taxon>
        <taxon>Cyanophyceae</taxon>
        <taxon>Leptolyngbyales</taxon>
        <taxon>Leptolyngbyaceae</taxon>
        <taxon>Leptolyngbya group</taxon>
        <taxon>Leptolyngbya</taxon>
    </lineage>
</organism>
<protein>
    <recommendedName>
        <fullName evidence="3">Glutathione S-transferase</fullName>
    </recommendedName>
</protein>
<dbReference type="AlphaFoldDB" id="A0AA96WLN3"/>
<proteinExistence type="predicted"/>
<evidence type="ECO:0000256" key="1">
    <source>
        <dbReference type="SAM" id="SignalP"/>
    </source>
</evidence>
<feature type="signal peptide" evidence="1">
    <location>
        <begin position="1"/>
        <end position="34"/>
    </location>
</feature>
<evidence type="ECO:0000313" key="2">
    <source>
        <dbReference type="EMBL" id="WNZ23591.1"/>
    </source>
</evidence>
<reference evidence="2" key="1">
    <citation type="submission" date="2020-05" db="EMBL/GenBank/DDBJ databases">
        <authorList>
            <person name="Zhu T."/>
            <person name="Keshari N."/>
            <person name="Lu X."/>
        </authorList>
    </citation>
    <scope>NUCLEOTIDE SEQUENCE</scope>
    <source>
        <strain evidence="2">NK1-12</strain>
    </source>
</reference>
<name>A0AA96WLN3_9CYAN</name>
<keyword evidence="1" id="KW-0732">Signal</keyword>
<sequence length="110" mass="12363">MQYSVFIKQQRFQLSLVATLLSSPVLSSMAPVLALPPPQDQPEEVLRTEIILEARSPIDGEPMTAAEYAELQAQLEAEARQVGVVPPRFREIVTLLRIRKVLRTILPFLP</sequence>
<feature type="chain" id="PRO_5041724031" description="Glutathione S-transferase" evidence="1">
    <location>
        <begin position="35"/>
        <end position="110"/>
    </location>
</feature>
<gene>
    <name evidence="2" type="ORF">HJG54_12505</name>
</gene>
<evidence type="ECO:0008006" key="3">
    <source>
        <dbReference type="Google" id="ProtNLM"/>
    </source>
</evidence>